<dbReference type="GO" id="GO:0003677">
    <property type="term" value="F:DNA binding"/>
    <property type="evidence" value="ECO:0007669"/>
    <property type="project" value="UniProtKB-KW"/>
</dbReference>
<dbReference type="InterPro" id="IPR000843">
    <property type="entry name" value="HTH_LacI"/>
</dbReference>
<keyword evidence="3" id="KW-0804">Transcription</keyword>
<name>A0ABP7ZP05_9MICO</name>
<dbReference type="Pfam" id="PF13377">
    <property type="entry name" value="Peripla_BP_3"/>
    <property type="match status" value="1"/>
</dbReference>
<accession>A0ABP7ZP05</accession>
<dbReference type="PANTHER" id="PTHR30146:SF153">
    <property type="entry name" value="LACTOSE OPERON REPRESSOR"/>
    <property type="match status" value="1"/>
</dbReference>
<reference evidence="5" key="1">
    <citation type="journal article" date="2014" name="Int. J. Syst. Evol. Microbiol.">
        <title>Complete genome of a new Firmicutes species belonging to the dominant human colonic microbiota ('Ruminococcus bicirculans') reveals two chromosomes and a selective capacity to utilize plant glucans.</title>
        <authorList>
            <consortium name="NISC Comparative Sequencing Program"/>
            <person name="Wegmann U."/>
            <person name="Louis P."/>
            <person name="Goesmann A."/>
            <person name="Henrissat B."/>
            <person name="Duncan S.H."/>
            <person name="Flint H.J."/>
        </authorList>
    </citation>
    <scope>NUCLEOTIDE SEQUENCE</scope>
    <source>
        <strain evidence="5">JCM 17590</strain>
    </source>
</reference>
<organism evidence="5 6">
    <name type="scientific">Gryllotalpicola daejeonensis</name>
    <dbReference type="NCBI Taxonomy" id="993087"/>
    <lineage>
        <taxon>Bacteria</taxon>
        <taxon>Bacillati</taxon>
        <taxon>Actinomycetota</taxon>
        <taxon>Actinomycetes</taxon>
        <taxon>Micrococcales</taxon>
        <taxon>Microbacteriaceae</taxon>
        <taxon>Gryllotalpicola</taxon>
    </lineage>
</organism>
<evidence type="ECO:0000256" key="1">
    <source>
        <dbReference type="ARBA" id="ARBA00023015"/>
    </source>
</evidence>
<dbReference type="InterPro" id="IPR046335">
    <property type="entry name" value="LacI/GalR-like_sensor"/>
</dbReference>
<keyword evidence="1" id="KW-0805">Transcription regulation</keyword>
<dbReference type="Gene3D" id="1.10.260.40">
    <property type="entry name" value="lambda repressor-like DNA-binding domains"/>
    <property type="match status" value="1"/>
</dbReference>
<dbReference type="CDD" id="cd01392">
    <property type="entry name" value="HTH_LacI"/>
    <property type="match status" value="1"/>
</dbReference>
<dbReference type="SUPFAM" id="SSF53822">
    <property type="entry name" value="Periplasmic binding protein-like I"/>
    <property type="match status" value="1"/>
</dbReference>
<evidence type="ECO:0000259" key="4">
    <source>
        <dbReference type="PROSITE" id="PS50932"/>
    </source>
</evidence>
<evidence type="ECO:0000256" key="2">
    <source>
        <dbReference type="ARBA" id="ARBA00023125"/>
    </source>
</evidence>
<gene>
    <name evidence="5" type="ORF">GCM10022286_31730</name>
</gene>
<reference evidence="5" key="2">
    <citation type="submission" date="2023-12" db="EMBL/GenBank/DDBJ databases">
        <authorList>
            <person name="Sun Q."/>
            <person name="Inoue M."/>
        </authorList>
    </citation>
    <scope>NUCLEOTIDE SEQUENCE</scope>
    <source>
        <strain evidence="5">JCM 17590</strain>
    </source>
</reference>
<feature type="domain" description="HTH lacI-type" evidence="4">
    <location>
        <begin position="2"/>
        <end position="56"/>
    </location>
</feature>
<evidence type="ECO:0000313" key="5">
    <source>
        <dbReference type="EMBL" id="GAA4166688.1"/>
    </source>
</evidence>
<evidence type="ECO:0000313" key="6">
    <source>
        <dbReference type="Proteomes" id="UP001415169"/>
    </source>
</evidence>
<dbReference type="InterPro" id="IPR010982">
    <property type="entry name" value="Lambda_DNA-bd_dom_sf"/>
</dbReference>
<keyword evidence="2 5" id="KW-0238">DNA-binding</keyword>
<proteinExistence type="predicted"/>
<dbReference type="Pfam" id="PF00356">
    <property type="entry name" value="LacI"/>
    <property type="match status" value="1"/>
</dbReference>
<evidence type="ECO:0000256" key="3">
    <source>
        <dbReference type="ARBA" id="ARBA00023163"/>
    </source>
</evidence>
<protein>
    <submittedName>
        <fullName evidence="5">LacI family DNA-binding transcriptional regulator</fullName>
    </submittedName>
</protein>
<dbReference type="Gene3D" id="3.40.50.2300">
    <property type="match status" value="2"/>
</dbReference>
<dbReference type="SMART" id="SM00354">
    <property type="entry name" value="HTH_LACI"/>
    <property type="match status" value="1"/>
</dbReference>
<comment type="caution">
    <text evidence="5">The sequence shown here is derived from an EMBL/GenBank/DDBJ whole genome shotgun (WGS) entry which is preliminary data.</text>
</comment>
<dbReference type="EMBL" id="BAABBV010000002">
    <property type="protein sequence ID" value="GAA4166688.1"/>
    <property type="molecule type" value="Genomic_DNA"/>
</dbReference>
<dbReference type="Proteomes" id="UP001415169">
    <property type="component" value="Unassembled WGS sequence"/>
</dbReference>
<keyword evidence="6" id="KW-1185">Reference proteome</keyword>
<dbReference type="SUPFAM" id="SSF47413">
    <property type="entry name" value="lambda repressor-like DNA-binding domains"/>
    <property type="match status" value="1"/>
</dbReference>
<sequence>MVTMQQVADKAKVSISTVSFVVNNTKPVTPETRERVLQVIEELGYRRNRMARALASRKSHILALIYPMLDHRNHHAFIESAATAAEEHGYNLVLWPLHSDNVSTEITSLIEAGFADGVLLMEVQLDDERVAHLQQAAAPFALIGRTRELSGIDYVDIDFERTVATVIEDFAKLGHRDITLVLEDLGGTPLAGYAPPVRTEEAFRDAIAERGLNGAVIRISHDPDAVAGVADTLLVQAPATTAIVSQHDAASLALLSALPRRGIDVPRDMSIATIATATSLAALTQPPLTTYVGPGHELGRAAAEALIARLEGRNGPATQVLVACRCHPGASVAPPRATPDAR</sequence>
<dbReference type="PANTHER" id="PTHR30146">
    <property type="entry name" value="LACI-RELATED TRANSCRIPTIONAL REPRESSOR"/>
    <property type="match status" value="1"/>
</dbReference>
<dbReference type="PROSITE" id="PS50932">
    <property type="entry name" value="HTH_LACI_2"/>
    <property type="match status" value="1"/>
</dbReference>
<dbReference type="InterPro" id="IPR028082">
    <property type="entry name" value="Peripla_BP_I"/>
</dbReference>